<evidence type="ECO:0000259" key="3">
    <source>
        <dbReference type="Pfam" id="PF24883"/>
    </source>
</evidence>
<dbReference type="InterPro" id="IPR056884">
    <property type="entry name" value="NPHP3-like_N"/>
</dbReference>
<comment type="caution">
    <text evidence="4">The sequence shown here is derived from an EMBL/GenBank/DDBJ whole genome shotgun (WGS) entry which is preliminary data.</text>
</comment>
<proteinExistence type="predicted"/>
<accession>A0A8H7K3N0</accession>
<dbReference type="PANTHER" id="PTHR46082:SF11">
    <property type="entry name" value="AAA+ ATPASE DOMAIN-CONTAINING PROTEIN-RELATED"/>
    <property type="match status" value="1"/>
</dbReference>
<dbReference type="GO" id="GO:0009116">
    <property type="term" value="P:nucleoside metabolic process"/>
    <property type="evidence" value="ECO:0007669"/>
    <property type="project" value="InterPro"/>
</dbReference>
<dbReference type="Proteomes" id="UP000616885">
    <property type="component" value="Unassembled WGS sequence"/>
</dbReference>
<feature type="region of interest" description="Disordered" evidence="2">
    <location>
        <begin position="132"/>
        <end position="157"/>
    </location>
</feature>
<dbReference type="Pfam" id="PF24883">
    <property type="entry name" value="NPHP3_N"/>
    <property type="match status" value="1"/>
</dbReference>
<dbReference type="GO" id="GO:0003824">
    <property type="term" value="F:catalytic activity"/>
    <property type="evidence" value="ECO:0007669"/>
    <property type="project" value="InterPro"/>
</dbReference>
<dbReference type="SUPFAM" id="SSF52540">
    <property type="entry name" value="P-loop containing nucleoside triphosphate hydrolases"/>
    <property type="match status" value="1"/>
</dbReference>
<dbReference type="InterPro" id="IPR053137">
    <property type="entry name" value="NLR-like"/>
</dbReference>
<feature type="domain" description="Nephrocystin 3-like N-terminal" evidence="3">
    <location>
        <begin position="308"/>
        <end position="472"/>
    </location>
</feature>
<organism evidence="4 5">
    <name type="scientific">Bionectria ochroleuca</name>
    <name type="common">Gliocladium roseum</name>
    <dbReference type="NCBI Taxonomy" id="29856"/>
    <lineage>
        <taxon>Eukaryota</taxon>
        <taxon>Fungi</taxon>
        <taxon>Dikarya</taxon>
        <taxon>Ascomycota</taxon>
        <taxon>Pezizomycotina</taxon>
        <taxon>Sordariomycetes</taxon>
        <taxon>Hypocreomycetidae</taxon>
        <taxon>Hypocreales</taxon>
        <taxon>Bionectriaceae</taxon>
        <taxon>Clonostachys</taxon>
    </lineage>
</organism>
<dbReference type="PANTHER" id="PTHR46082">
    <property type="entry name" value="ATP/GTP-BINDING PROTEIN-RELATED"/>
    <property type="match status" value="1"/>
</dbReference>
<evidence type="ECO:0000256" key="1">
    <source>
        <dbReference type="ARBA" id="ARBA00022737"/>
    </source>
</evidence>
<name>A0A8H7K3N0_BIOOC</name>
<dbReference type="InterPro" id="IPR035994">
    <property type="entry name" value="Nucleoside_phosphorylase_sf"/>
</dbReference>
<dbReference type="SUPFAM" id="SSF53167">
    <property type="entry name" value="Purine and uridine phosphorylases"/>
    <property type="match status" value="1"/>
</dbReference>
<evidence type="ECO:0000313" key="5">
    <source>
        <dbReference type="Proteomes" id="UP000616885"/>
    </source>
</evidence>
<gene>
    <name evidence="4" type="ORF">IM811_006694</name>
</gene>
<dbReference type="EMBL" id="JADCTT010000018">
    <property type="protein sequence ID" value="KAF9743038.1"/>
    <property type="molecule type" value="Genomic_DNA"/>
</dbReference>
<evidence type="ECO:0000313" key="4">
    <source>
        <dbReference type="EMBL" id="KAF9743038.1"/>
    </source>
</evidence>
<sequence>MRHSFPNIRIGLMVGIGGGAPNRKHDIRLGDIVVSTPRDGKGGVIQYDFGKTIQDQHFRLTGFLDQPPLLLRTAVNALKAKYEVDGHQIEDAINAIFDHRPRLRKNYQRPDSKSDILYQADVVHPAASEDESCEHACGTNDSPKVVPRSPRGKEEDNPAIHYGMIASGNQLMKDALIRDKLAAEQDILCFEMEAAGLMNHFPCLVIRGICDYSDSHKNKKWQGFAAMAAAAYAKDLLYRIPTSKIEAEKKMADIISNVQETVIDVSREVNSLLHRHHDEEDEEILDWITPVDYAPQQNDFIKRRQPCTGQWLLDSEEFRAWVEGKGQGLFCPGIPGAGKTILAAIVVDDLCAKFQGGSDTCVAFIFCNFRRHPDQRFEDLLASLLKQMIQQQPSIPDDIKQLYGHHKKRRTRFSADELSRMLQATTKLFSRNFIVIDAFDECQKANGCRRSFVDDLFNLRANYGVNLFTTSRFVPEILDIFKIHTSLEIRAHGDDVRSYLGGCMSQLPAFVHRDLGLQDEIKDWIVDAVDGMFLLAQLYMASLTDKVTKKAIKSALHQFRKQTADQDEDTKLQVLSEAYEQALDRIKAQNGLSPAR</sequence>
<dbReference type="Gene3D" id="3.40.50.1580">
    <property type="entry name" value="Nucleoside phosphorylase domain"/>
    <property type="match status" value="1"/>
</dbReference>
<protein>
    <recommendedName>
        <fullName evidence="3">Nephrocystin 3-like N-terminal domain-containing protein</fullName>
    </recommendedName>
</protein>
<dbReference type="AlphaFoldDB" id="A0A8H7K3N0"/>
<reference evidence="4" key="1">
    <citation type="submission" date="2020-10" db="EMBL/GenBank/DDBJ databases">
        <title>High-Quality Genome Resource of Clonostachys rosea strain S41 by Oxford Nanopore Long-Read Sequencing.</title>
        <authorList>
            <person name="Wang H."/>
        </authorList>
    </citation>
    <scope>NUCLEOTIDE SEQUENCE</scope>
    <source>
        <strain evidence="4">S41</strain>
    </source>
</reference>
<dbReference type="Gene3D" id="3.40.50.300">
    <property type="entry name" value="P-loop containing nucleotide triphosphate hydrolases"/>
    <property type="match status" value="1"/>
</dbReference>
<evidence type="ECO:0000256" key="2">
    <source>
        <dbReference type="SAM" id="MobiDB-lite"/>
    </source>
</evidence>
<keyword evidence="1" id="KW-0677">Repeat</keyword>
<dbReference type="InterPro" id="IPR027417">
    <property type="entry name" value="P-loop_NTPase"/>
</dbReference>